<feature type="signal peptide" evidence="1">
    <location>
        <begin position="1"/>
        <end position="18"/>
    </location>
</feature>
<name>A0A1J1J7R2_9DIPT</name>
<keyword evidence="1" id="KW-0732">Signal</keyword>
<feature type="chain" id="PRO_5009619197" evidence="1">
    <location>
        <begin position="19"/>
        <end position="152"/>
    </location>
</feature>
<proteinExistence type="predicted"/>
<evidence type="ECO:0000313" key="2">
    <source>
        <dbReference type="EMBL" id="CRL07510.1"/>
    </source>
</evidence>
<gene>
    <name evidence="2" type="ORF">CLUMA_CG020475</name>
</gene>
<reference evidence="2 3" key="1">
    <citation type="submission" date="2015-04" db="EMBL/GenBank/DDBJ databases">
        <authorList>
            <person name="Syromyatnikov M.Y."/>
            <person name="Popov V.N."/>
        </authorList>
    </citation>
    <scope>NUCLEOTIDE SEQUENCE [LARGE SCALE GENOMIC DNA]</scope>
</reference>
<keyword evidence="3" id="KW-1185">Reference proteome</keyword>
<evidence type="ECO:0000313" key="3">
    <source>
        <dbReference type="Proteomes" id="UP000183832"/>
    </source>
</evidence>
<protein>
    <submittedName>
        <fullName evidence="2">CLUMA_CG020475, isoform A</fullName>
    </submittedName>
</protein>
<dbReference type="AlphaFoldDB" id="A0A1J1J7R2"/>
<dbReference type="Proteomes" id="UP000183832">
    <property type="component" value="Unassembled WGS sequence"/>
</dbReference>
<dbReference type="EMBL" id="CVRI01000072">
    <property type="protein sequence ID" value="CRL07510.1"/>
    <property type="molecule type" value="Genomic_DNA"/>
</dbReference>
<evidence type="ECO:0000256" key="1">
    <source>
        <dbReference type="SAM" id="SignalP"/>
    </source>
</evidence>
<sequence>MKSLIILLFATVIASGDAAQKCQEVTDPCASVRADAAPIYENANNGLKDAEERCEAQLEAVEPRPASDGALNEELRTISQQCQADLSNSMQYAATNLGGLVGLDPPESYVGIFLQTEREGMSACLVETDSALLTSYQSIFLSLEAIAESKRL</sequence>
<accession>A0A1J1J7R2</accession>
<organism evidence="2 3">
    <name type="scientific">Clunio marinus</name>
    <dbReference type="NCBI Taxonomy" id="568069"/>
    <lineage>
        <taxon>Eukaryota</taxon>
        <taxon>Metazoa</taxon>
        <taxon>Ecdysozoa</taxon>
        <taxon>Arthropoda</taxon>
        <taxon>Hexapoda</taxon>
        <taxon>Insecta</taxon>
        <taxon>Pterygota</taxon>
        <taxon>Neoptera</taxon>
        <taxon>Endopterygota</taxon>
        <taxon>Diptera</taxon>
        <taxon>Nematocera</taxon>
        <taxon>Chironomoidea</taxon>
        <taxon>Chironomidae</taxon>
        <taxon>Clunio</taxon>
    </lineage>
</organism>